<feature type="domain" description="Smf/DprA SLOG" evidence="2">
    <location>
        <begin position="95"/>
        <end position="321"/>
    </location>
</feature>
<accession>A0A7W5AK30</accession>
<dbReference type="EMBL" id="JACHXF010000012">
    <property type="protein sequence ID" value="MBB3097738.1"/>
    <property type="molecule type" value="Genomic_DNA"/>
</dbReference>
<name>A0A7W5AK30_9ACTN</name>
<evidence type="ECO:0000256" key="1">
    <source>
        <dbReference type="ARBA" id="ARBA00006525"/>
    </source>
</evidence>
<dbReference type="AlphaFoldDB" id="A0A7W5AK30"/>
<dbReference type="Proteomes" id="UP000590749">
    <property type="component" value="Unassembled WGS sequence"/>
</dbReference>
<dbReference type="Pfam" id="PF02481">
    <property type="entry name" value="DNA_processg_A"/>
    <property type="match status" value="1"/>
</dbReference>
<evidence type="ECO:0000313" key="4">
    <source>
        <dbReference type="Proteomes" id="UP000590749"/>
    </source>
</evidence>
<evidence type="ECO:0000259" key="2">
    <source>
        <dbReference type="Pfam" id="PF02481"/>
    </source>
</evidence>
<comment type="caution">
    <text evidence="3">The sequence shown here is derived from an EMBL/GenBank/DDBJ whole genome shotgun (WGS) entry which is preliminary data.</text>
</comment>
<proteinExistence type="inferred from homology"/>
<comment type="similarity">
    <text evidence="1">Belongs to the DprA/Smf family.</text>
</comment>
<sequence length="326" mass="34174">MTHHGNAATQCGQSVDEADRLARIALTWLAEPGNRTIWSLVQQVGAPAALDQLLAGDIDDTSLRTTIAARTRAGDARRIAEIAVRRADRSAIRLITPSDSEWPAGIDDLATLEVTTPGRINYDTRPPLCLWARGDRPLKPALTNAVAIVGARAATSYGVHLSTQLASGLAERGWTVTSGGAYGADTAAHRGALATAAGITVAVLACGLDRPYPAGNAALFDLIADRGLLVSEWLPGAEPLRHRFLIRNRLVAALTAGTVMVESALRSGASHMLGRALALKRPAMVVPGPVTSALSAGCHDMLRRNPAARLVTSVADVLEELGQSTS</sequence>
<dbReference type="GO" id="GO:0009294">
    <property type="term" value="P:DNA-mediated transformation"/>
    <property type="evidence" value="ECO:0007669"/>
    <property type="project" value="InterPro"/>
</dbReference>
<protein>
    <submittedName>
        <fullName evidence="3">DNA processing protein</fullName>
    </submittedName>
</protein>
<gene>
    <name evidence="3" type="ORF">FHR83_005422</name>
</gene>
<dbReference type="PANTHER" id="PTHR43022:SF1">
    <property type="entry name" value="PROTEIN SMF"/>
    <property type="match status" value="1"/>
</dbReference>
<organism evidence="3 4">
    <name type="scientific">Actinoplanes campanulatus</name>
    <dbReference type="NCBI Taxonomy" id="113559"/>
    <lineage>
        <taxon>Bacteria</taxon>
        <taxon>Bacillati</taxon>
        <taxon>Actinomycetota</taxon>
        <taxon>Actinomycetes</taxon>
        <taxon>Micromonosporales</taxon>
        <taxon>Micromonosporaceae</taxon>
        <taxon>Actinoplanes</taxon>
    </lineage>
</organism>
<reference evidence="3 4" key="1">
    <citation type="submission" date="2020-08" db="EMBL/GenBank/DDBJ databases">
        <title>Genomic Encyclopedia of Type Strains, Phase III (KMG-III): the genomes of soil and plant-associated and newly described type strains.</title>
        <authorList>
            <person name="Whitman W."/>
        </authorList>
    </citation>
    <scope>NUCLEOTIDE SEQUENCE [LARGE SCALE GENOMIC DNA]</scope>
    <source>
        <strain evidence="3 4">CECT 3287</strain>
    </source>
</reference>
<dbReference type="SUPFAM" id="SSF102405">
    <property type="entry name" value="MCP/YpsA-like"/>
    <property type="match status" value="1"/>
</dbReference>
<dbReference type="PANTHER" id="PTHR43022">
    <property type="entry name" value="PROTEIN SMF"/>
    <property type="match status" value="1"/>
</dbReference>
<dbReference type="InterPro" id="IPR003488">
    <property type="entry name" value="DprA"/>
</dbReference>
<keyword evidence="4" id="KW-1185">Reference proteome</keyword>
<dbReference type="InterPro" id="IPR057666">
    <property type="entry name" value="DrpA_SLOG"/>
</dbReference>
<dbReference type="Gene3D" id="3.40.50.450">
    <property type="match status" value="1"/>
</dbReference>
<evidence type="ECO:0000313" key="3">
    <source>
        <dbReference type="EMBL" id="MBB3097738.1"/>
    </source>
</evidence>